<comment type="caution">
    <text evidence="10">The sequence shown here is derived from an EMBL/GenBank/DDBJ whole genome shotgun (WGS) entry which is preliminary data.</text>
</comment>
<evidence type="ECO:0000256" key="2">
    <source>
        <dbReference type="ARBA" id="ARBA00004872"/>
    </source>
</evidence>
<dbReference type="InterPro" id="IPR042099">
    <property type="entry name" value="ANL_N_sf"/>
</dbReference>
<dbReference type="Gene3D" id="3.40.50.12780">
    <property type="entry name" value="N-terminal domain of ligase-like"/>
    <property type="match status" value="1"/>
</dbReference>
<accession>A0AAE0EK23</accession>
<evidence type="ECO:0000256" key="8">
    <source>
        <dbReference type="SAM" id="SignalP"/>
    </source>
</evidence>
<keyword evidence="6" id="KW-0067">ATP-binding</keyword>
<sequence>MSAYIIGVLVPLVFTLLLRNSKNAKKRGLPVDVGGEPGYAIRNHRFSSPVSSSWEGISTLAELFEQSCKQHREKCLLGTRKLISRENEVTEDGRSFEKLRLGEYEWLTYGKAFEAVCNFASGLAQLGHKKEERVAIFADTREEWFLALQGCFRRNVTVVTIYASLGEEALCHSLNETEVTTVICGSKELKKLVDISGQLDTVKRVICLDADIPSNALSVEQSGRWKIISFADVQNLGLENPVDADYPVSADIAVIMYTSGSTGLPKGVMMTHANVLATVSAVMTIVPDLGSKDVYLAFLPLAHILEIAAENLIAAVGSAIGYGTPLTLTDASNKIKKGTKGDASVLRPTVMAAVPAILDRVRDGVRKKVDAKGGLSKTLFDLAYSRRISTINGSWFGAWGLEKLLWNFIVFRKVRAILGGRIRFVLSGGAPLSGDTQRFINICLGAPIGQGYGLTETCAGGTFSEFDDTSVGRVGAPLPCSYIKLINWPEGGYLTSDSPMPRGEIVIGGPNVTLGYFKNEEKTKEVYMVDERGMRWFYTGDIGQFHGDGCLEIIDRKKDIVKLQHGEYVSLGKVEAALSVSPYVDNIMLHADPFHSYCVALVVAAQHAVEDWGANQGIVYADFAELCDKEETVKEVHASLVKAAKNARLEKFEIPGKIILLSNPWTPETGLVTAALKIKREAIRKAFADELAKLYKS</sequence>
<organism evidence="10 11">
    <name type="scientific">Dipteronia sinensis</name>
    <dbReference type="NCBI Taxonomy" id="43782"/>
    <lineage>
        <taxon>Eukaryota</taxon>
        <taxon>Viridiplantae</taxon>
        <taxon>Streptophyta</taxon>
        <taxon>Embryophyta</taxon>
        <taxon>Tracheophyta</taxon>
        <taxon>Spermatophyta</taxon>
        <taxon>Magnoliopsida</taxon>
        <taxon>eudicotyledons</taxon>
        <taxon>Gunneridae</taxon>
        <taxon>Pentapetalae</taxon>
        <taxon>rosids</taxon>
        <taxon>malvids</taxon>
        <taxon>Sapindales</taxon>
        <taxon>Sapindaceae</taxon>
        <taxon>Hippocastanoideae</taxon>
        <taxon>Acereae</taxon>
        <taxon>Dipteronia</taxon>
    </lineage>
</organism>
<reference evidence="10" key="1">
    <citation type="journal article" date="2023" name="Plant J.">
        <title>Genome sequences and population genomics provide insights into the demographic history, inbreeding, and mutation load of two 'living fossil' tree species of Dipteronia.</title>
        <authorList>
            <person name="Feng Y."/>
            <person name="Comes H.P."/>
            <person name="Chen J."/>
            <person name="Zhu S."/>
            <person name="Lu R."/>
            <person name="Zhang X."/>
            <person name="Li P."/>
            <person name="Qiu J."/>
            <person name="Olsen K.M."/>
            <person name="Qiu Y."/>
        </authorList>
    </citation>
    <scope>NUCLEOTIDE SEQUENCE</scope>
    <source>
        <strain evidence="10">NBL</strain>
    </source>
</reference>
<comment type="similarity">
    <text evidence="3">Belongs to the ATP-dependent AMP-binding enzyme family.</text>
</comment>
<dbReference type="Proteomes" id="UP001281410">
    <property type="component" value="Unassembled WGS sequence"/>
</dbReference>
<evidence type="ECO:0000256" key="3">
    <source>
        <dbReference type="ARBA" id="ARBA00006432"/>
    </source>
</evidence>
<keyword evidence="4" id="KW-0436">Ligase</keyword>
<keyword evidence="5" id="KW-0547">Nucleotide-binding</keyword>
<comment type="catalytic activity">
    <reaction evidence="7">
        <text>a long-chain fatty acid + ATP + CoA = a long-chain fatty acyl-CoA + AMP + diphosphate</text>
        <dbReference type="Rhea" id="RHEA:15421"/>
        <dbReference type="ChEBI" id="CHEBI:30616"/>
        <dbReference type="ChEBI" id="CHEBI:33019"/>
        <dbReference type="ChEBI" id="CHEBI:57287"/>
        <dbReference type="ChEBI" id="CHEBI:57560"/>
        <dbReference type="ChEBI" id="CHEBI:83139"/>
        <dbReference type="ChEBI" id="CHEBI:456215"/>
        <dbReference type="EC" id="6.2.1.3"/>
    </reaction>
</comment>
<dbReference type="PROSITE" id="PS00455">
    <property type="entry name" value="AMP_BINDING"/>
    <property type="match status" value="1"/>
</dbReference>
<evidence type="ECO:0000256" key="7">
    <source>
        <dbReference type="ARBA" id="ARBA00036813"/>
    </source>
</evidence>
<dbReference type="InterPro" id="IPR000873">
    <property type="entry name" value="AMP-dep_synth/lig_dom"/>
</dbReference>
<feature type="signal peptide" evidence="8">
    <location>
        <begin position="1"/>
        <end position="15"/>
    </location>
</feature>
<dbReference type="PANTHER" id="PTHR43272">
    <property type="entry name" value="LONG-CHAIN-FATTY-ACID--COA LIGASE"/>
    <property type="match status" value="1"/>
</dbReference>
<dbReference type="AlphaFoldDB" id="A0AAE0EK23"/>
<comment type="pathway">
    <text evidence="2">Lipid metabolism; fatty acid metabolism.</text>
</comment>
<dbReference type="PANTHER" id="PTHR43272:SF83">
    <property type="entry name" value="ACYL-COA SYNTHETASE LONG-CHAIN, ISOFORM J"/>
    <property type="match status" value="1"/>
</dbReference>
<evidence type="ECO:0000256" key="4">
    <source>
        <dbReference type="ARBA" id="ARBA00022598"/>
    </source>
</evidence>
<protein>
    <recommendedName>
        <fullName evidence="9">AMP-dependent synthetase/ligase domain-containing protein</fullName>
    </recommendedName>
</protein>
<dbReference type="Pfam" id="PF00501">
    <property type="entry name" value="AMP-binding"/>
    <property type="match status" value="1"/>
</dbReference>
<evidence type="ECO:0000256" key="5">
    <source>
        <dbReference type="ARBA" id="ARBA00022741"/>
    </source>
</evidence>
<dbReference type="GO" id="GO:0005783">
    <property type="term" value="C:endoplasmic reticulum"/>
    <property type="evidence" value="ECO:0007669"/>
    <property type="project" value="TreeGrafter"/>
</dbReference>
<dbReference type="GO" id="GO:0004467">
    <property type="term" value="F:long-chain fatty acid-CoA ligase activity"/>
    <property type="evidence" value="ECO:0007669"/>
    <property type="project" value="UniProtKB-EC"/>
</dbReference>
<keyword evidence="11" id="KW-1185">Reference proteome</keyword>
<evidence type="ECO:0000313" key="10">
    <source>
        <dbReference type="EMBL" id="KAK3230647.1"/>
    </source>
</evidence>
<comment type="cofactor">
    <cofactor evidence="1">
        <name>Mg(2+)</name>
        <dbReference type="ChEBI" id="CHEBI:18420"/>
    </cofactor>
</comment>
<evidence type="ECO:0000313" key="11">
    <source>
        <dbReference type="Proteomes" id="UP001281410"/>
    </source>
</evidence>
<feature type="chain" id="PRO_5042041422" description="AMP-dependent synthetase/ligase domain-containing protein" evidence="8">
    <location>
        <begin position="16"/>
        <end position="697"/>
    </location>
</feature>
<gene>
    <name evidence="10" type="ORF">Dsin_002528</name>
</gene>
<keyword evidence="8" id="KW-0732">Signal</keyword>
<evidence type="ECO:0000256" key="1">
    <source>
        <dbReference type="ARBA" id="ARBA00001946"/>
    </source>
</evidence>
<dbReference type="EMBL" id="JANJYJ010000001">
    <property type="protein sequence ID" value="KAK3230647.1"/>
    <property type="molecule type" value="Genomic_DNA"/>
</dbReference>
<dbReference type="GO" id="GO:0005524">
    <property type="term" value="F:ATP binding"/>
    <property type="evidence" value="ECO:0007669"/>
    <property type="project" value="UniProtKB-KW"/>
</dbReference>
<name>A0AAE0EK23_9ROSI</name>
<feature type="domain" description="AMP-dependent synthetase/ligase" evidence="9">
    <location>
        <begin position="102"/>
        <end position="517"/>
    </location>
</feature>
<evidence type="ECO:0000256" key="6">
    <source>
        <dbReference type="ARBA" id="ARBA00022840"/>
    </source>
</evidence>
<dbReference type="GO" id="GO:0016020">
    <property type="term" value="C:membrane"/>
    <property type="evidence" value="ECO:0007669"/>
    <property type="project" value="TreeGrafter"/>
</dbReference>
<dbReference type="SUPFAM" id="SSF56801">
    <property type="entry name" value="Acetyl-CoA synthetase-like"/>
    <property type="match status" value="1"/>
</dbReference>
<dbReference type="InterPro" id="IPR020845">
    <property type="entry name" value="AMP-binding_CS"/>
</dbReference>
<evidence type="ECO:0000259" key="9">
    <source>
        <dbReference type="Pfam" id="PF00501"/>
    </source>
</evidence>
<proteinExistence type="inferred from homology"/>